<comment type="caution">
    <text evidence="1">The sequence shown here is derived from an EMBL/GenBank/DDBJ whole genome shotgun (WGS) entry which is preliminary data.</text>
</comment>
<accession>A0AAD4YBQ1</accession>
<evidence type="ECO:0000313" key="2">
    <source>
        <dbReference type="Proteomes" id="UP001214576"/>
    </source>
</evidence>
<dbReference type="EMBL" id="JAKZEL010000003">
    <property type="protein sequence ID" value="KAI4545170.1"/>
    <property type="molecule type" value="Genomic_DNA"/>
</dbReference>
<dbReference type="Proteomes" id="UP001214576">
    <property type="component" value="Unassembled WGS sequence"/>
</dbReference>
<organism evidence="1 2">
    <name type="scientific">Ovis ammon polii</name>
    <dbReference type="NCBI Taxonomy" id="230172"/>
    <lineage>
        <taxon>Eukaryota</taxon>
        <taxon>Metazoa</taxon>
        <taxon>Chordata</taxon>
        <taxon>Craniata</taxon>
        <taxon>Vertebrata</taxon>
        <taxon>Euteleostomi</taxon>
        <taxon>Mammalia</taxon>
        <taxon>Eutheria</taxon>
        <taxon>Laurasiatheria</taxon>
        <taxon>Artiodactyla</taxon>
        <taxon>Ruminantia</taxon>
        <taxon>Pecora</taxon>
        <taxon>Bovidae</taxon>
        <taxon>Caprinae</taxon>
        <taxon>Ovis</taxon>
    </lineage>
</organism>
<keyword evidence="2" id="KW-1185">Reference proteome</keyword>
<gene>
    <name evidence="1" type="ORF">MG293_005436</name>
</gene>
<sequence length="209" mass="24017">MSSTEGHRKLHIVRELLKQEKEVKNKWPMKSSEKDTDYLFSSEVKVLFGFCECFRGYLKKVLKNHTAHACEGEKLGLTCPQKASISILSAPTPIVNYRIKTVCENGTLRLRCRNKSVLTIFSASYGKFMEGKQERDVMNKNGPVIVPIKLLQKIDHSSLDPFTLSDYIYMLDCVIPMMLFFLTDPVETNFYLVTIIDSHQCDDYISEED</sequence>
<name>A0AAD4YBQ1_OVIAM</name>
<protein>
    <submittedName>
        <fullName evidence="1">Uncharacterized protein</fullName>
    </submittedName>
</protein>
<proteinExistence type="predicted"/>
<evidence type="ECO:0000313" key="1">
    <source>
        <dbReference type="EMBL" id="KAI4545170.1"/>
    </source>
</evidence>
<reference evidence="1" key="1">
    <citation type="submission" date="2022-03" db="EMBL/GenBank/DDBJ databases">
        <title>Genomic analyses of argali, domestic sheep and their hybrids provide insights into chromosomal evolution, heterosis and genetic basis of agronomic traits.</title>
        <authorList>
            <person name="Li M."/>
        </authorList>
    </citation>
    <scope>NUCLEOTIDE SEQUENCE</scope>
    <source>
        <strain evidence="1">CAU-MHL-2022a</strain>
        <tissue evidence="1">Skin</tissue>
    </source>
</reference>
<dbReference type="AlphaFoldDB" id="A0AAD4YBQ1"/>